<accession>A0ABQ5X879</accession>
<evidence type="ECO:0000313" key="2">
    <source>
        <dbReference type="EMBL" id="GLQ86884.1"/>
    </source>
</evidence>
<feature type="transmembrane region" description="Helical" evidence="1">
    <location>
        <begin position="12"/>
        <end position="34"/>
    </location>
</feature>
<gene>
    <name evidence="2" type="ORF">GCM10007898_04500</name>
</gene>
<reference evidence="3" key="1">
    <citation type="journal article" date="2019" name="Int. J. Syst. Evol. Microbiol.">
        <title>The Global Catalogue of Microorganisms (GCM) 10K type strain sequencing project: providing services to taxonomists for standard genome sequencing and annotation.</title>
        <authorList>
            <consortium name="The Broad Institute Genomics Platform"/>
            <consortium name="The Broad Institute Genome Sequencing Center for Infectious Disease"/>
            <person name="Wu L."/>
            <person name="Ma J."/>
        </authorList>
    </citation>
    <scope>NUCLEOTIDE SEQUENCE [LARGE SCALE GENOMIC DNA]</scope>
    <source>
        <strain evidence="3">NBRC 111981</strain>
    </source>
</reference>
<evidence type="ECO:0000256" key="1">
    <source>
        <dbReference type="SAM" id="Phobius"/>
    </source>
</evidence>
<comment type="caution">
    <text evidence="2">The sequence shown here is derived from an EMBL/GenBank/DDBJ whole genome shotgun (WGS) entry which is preliminary data.</text>
</comment>
<protein>
    <submittedName>
        <fullName evidence="2">Uncharacterized protein</fullName>
    </submittedName>
</protein>
<keyword evidence="3" id="KW-1185">Reference proteome</keyword>
<name>A0ABQ5X879_9GAMM</name>
<dbReference type="RefSeq" id="WP_284330310.1">
    <property type="nucleotide sequence ID" value="NZ_BSOA01000003.1"/>
</dbReference>
<organism evidence="2 3">
    <name type="scientific">Dyella flagellata</name>
    <dbReference type="NCBI Taxonomy" id="1867833"/>
    <lineage>
        <taxon>Bacteria</taxon>
        <taxon>Pseudomonadati</taxon>
        <taxon>Pseudomonadota</taxon>
        <taxon>Gammaproteobacteria</taxon>
        <taxon>Lysobacterales</taxon>
        <taxon>Rhodanobacteraceae</taxon>
        <taxon>Dyella</taxon>
    </lineage>
</organism>
<keyword evidence="1" id="KW-0472">Membrane</keyword>
<dbReference type="Proteomes" id="UP001156627">
    <property type="component" value="Unassembled WGS sequence"/>
</dbReference>
<evidence type="ECO:0000313" key="3">
    <source>
        <dbReference type="Proteomes" id="UP001156627"/>
    </source>
</evidence>
<proteinExistence type="predicted"/>
<feature type="transmembrane region" description="Helical" evidence="1">
    <location>
        <begin position="90"/>
        <end position="108"/>
    </location>
</feature>
<dbReference type="EMBL" id="BSOA01000003">
    <property type="protein sequence ID" value="GLQ86884.1"/>
    <property type="molecule type" value="Genomic_DNA"/>
</dbReference>
<sequence length="109" mass="12123">MQWGEALKAAPFVRLSRLSVGGVAGCIIGMATHIHLDGSARDDALLWNLLALLLICLVFACTFLPISWDGANRIQRGQPLMPSQQMYKRMILYFVASSLVASLIFYYVF</sequence>
<keyword evidence="1" id="KW-0812">Transmembrane</keyword>
<feature type="transmembrane region" description="Helical" evidence="1">
    <location>
        <begin position="46"/>
        <end position="69"/>
    </location>
</feature>
<keyword evidence="1" id="KW-1133">Transmembrane helix</keyword>